<dbReference type="EMBL" id="JANPWB010000010">
    <property type="protein sequence ID" value="KAJ1143305.1"/>
    <property type="molecule type" value="Genomic_DNA"/>
</dbReference>
<accession>A0AAV7QVT2</accession>
<comment type="caution">
    <text evidence="2">The sequence shown here is derived from an EMBL/GenBank/DDBJ whole genome shotgun (WGS) entry which is preliminary data.</text>
</comment>
<proteinExistence type="predicted"/>
<feature type="compositionally biased region" description="Basic and acidic residues" evidence="1">
    <location>
        <begin position="61"/>
        <end position="130"/>
    </location>
</feature>
<organism evidence="2 3">
    <name type="scientific">Pleurodeles waltl</name>
    <name type="common">Iberian ribbed newt</name>
    <dbReference type="NCBI Taxonomy" id="8319"/>
    <lineage>
        <taxon>Eukaryota</taxon>
        <taxon>Metazoa</taxon>
        <taxon>Chordata</taxon>
        <taxon>Craniata</taxon>
        <taxon>Vertebrata</taxon>
        <taxon>Euteleostomi</taxon>
        <taxon>Amphibia</taxon>
        <taxon>Batrachia</taxon>
        <taxon>Caudata</taxon>
        <taxon>Salamandroidea</taxon>
        <taxon>Salamandridae</taxon>
        <taxon>Pleurodelinae</taxon>
        <taxon>Pleurodeles</taxon>
    </lineage>
</organism>
<dbReference type="Proteomes" id="UP001066276">
    <property type="component" value="Chromosome 6"/>
</dbReference>
<feature type="region of interest" description="Disordered" evidence="1">
    <location>
        <begin position="32"/>
        <end position="184"/>
    </location>
</feature>
<feature type="compositionally biased region" description="Basic and acidic residues" evidence="1">
    <location>
        <begin position="137"/>
        <end position="173"/>
    </location>
</feature>
<evidence type="ECO:0000313" key="2">
    <source>
        <dbReference type="EMBL" id="KAJ1143305.1"/>
    </source>
</evidence>
<evidence type="ECO:0000313" key="3">
    <source>
        <dbReference type="Proteomes" id="UP001066276"/>
    </source>
</evidence>
<feature type="region of interest" description="Disordered" evidence="1">
    <location>
        <begin position="196"/>
        <end position="231"/>
    </location>
</feature>
<dbReference type="AlphaFoldDB" id="A0AAV7QVT2"/>
<sequence>MRNFDAVSSIILSNIKGKAVALAIRQRFRECPHQEQERQLPKIISGTYTSIGRDSLGAKPKKLELQGTTHKEGTKKAQEGSMKRWDKQKDLKEGRNKRADSPHSENSERRYNLRNRENIKTPDRFTDSRISRSFQDAPDRRSERGGRQDRRPEYVKEKKDQQQTTIKKEEKTPQQKPQFKKKKVTTLTATNASILENTVEEQVVGSDSVRQRSRGHDMSPESERSSGCDSN</sequence>
<feature type="compositionally biased region" description="Basic and acidic residues" evidence="1">
    <location>
        <begin position="214"/>
        <end position="231"/>
    </location>
</feature>
<reference evidence="2" key="1">
    <citation type="journal article" date="2022" name="bioRxiv">
        <title>Sequencing and chromosome-scale assembly of the giantPleurodeles waltlgenome.</title>
        <authorList>
            <person name="Brown T."/>
            <person name="Elewa A."/>
            <person name="Iarovenko S."/>
            <person name="Subramanian E."/>
            <person name="Araus A.J."/>
            <person name="Petzold A."/>
            <person name="Susuki M."/>
            <person name="Suzuki K.-i.T."/>
            <person name="Hayashi T."/>
            <person name="Toyoda A."/>
            <person name="Oliveira C."/>
            <person name="Osipova E."/>
            <person name="Leigh N.D."/>
            <person name="Simon A."/>
            <person name="Yun M.H."/>
        </authorList>
    </citation>
    <scope>NUCLEOTIDE SEQUENCE</scope>
    <source>
        <strain evidence="2">20211129_DDA</strain>
        <tissue evidence="2">Liver</tissue>
    </source>
</reference>
<evidence type="ECO:0000256" key="1">
    <source>
        <dbReference type="SAM" id="MobiDB-lite"/>
    </source>
</evidence>
<gene>
    <name evidence="2" type="ORF">NDU88_009615</name>
</gene>
<protein>
    <submittedName>
        <fullName evidence="2">Uncharacterized protein</fullName>
    </submittedName>
</protein>
<name>A0AAV7QVT2_PLEWA</name>
<keyword evidence="3" id="KW-1185">Reference proteome</keyword>